<dbReference type="EMBL" id="CP041165">
    <property type="protein sequence ID" value="QOP41393.1"/>
    <property type="molecule type" value="Genomic_DNA"/>
</dbReference>
<dbReference type="Proteomes" id="UP000593910">
    <property type="component" value="Chromosome"/>
</dbReference>
<keyword evidence="1" id="KW-0472">Membrane</keyword>
<accession>A0A7M1AVC9</accession>
<dbReference type="AlphaFoldDB" id="A0A7M1AVC9"/>
<feature type="transmembrane region" description="Helical" evidence="1">
    <location>
        <begin position="93"/>
        <end position="113"/>
    </location>
</feature>
<evidence type="ECO:0000256" key="1">
    <source>
        <dbReference type="SAM" id="Phobius"/>
    </source>
</evidence>
<reference evidence="2 3" key="1">
    <citation type="submission" date="2019-06" db="EMBL/GenBank/DDBJ databases">
        <title>Sulfurimonas gotlandica sp. nov., a chemoautotrophic and psychrotolerant epsilonproteobacterium isolated from a pelagic redoxcline, and an emended description of the genus Sulfurimonas.</title>
        <authorList>
            <person name="Wang S."/>
            <person name="Jiang L."/>
            <person name="Shao Z."/>
        </authorList>
    </citation>
    <scope>NUCLEOTIDE SEQUENCE [LARGE SCALE GENOMIC DNA]</scope>
    <source>
        <strain evidence="2 3">B2</strain>
    </source>
</reference>
<proteinExistence type="predicted"/>
<keyword evidence="1" id="KW-0812">Transmembrane</keyword>
<feature type="transmembrane region" description="Helical" evidence="1">
    <location>
        <begin position="21"/>
        <end position="42"/>
    </location>
</feature>
<name>A0A7M1AVC9_9BACT</name>
<keyword evidence="3" id="KW-1185">Reference proteome</keyword>
<dbReference type="RefSeq" id="WP_193112708.1">
    <property type="nucleotide sequence ID" value="NZ_CP041165.1"/>
</dbReference>
<sequence length="131" mass="15222">MFELLMKLMGLTDTQLKKKSSYYFSIGSIIFSIVLFIAIIFFNYSYRPQIEEKIDKSYVQVKLLKDIYKESNIEELNCIANNFSASLDVTNNFMGTAIIIFLLLAISALYESILRIKMYKKLNEVEEENKG</sequence>
<dbReference type="KEGG" id="smax:FJR03_06400"/>
<evidence type="ECO:0000313" key="2">
    <source>
        <dbReference type="EMBL" id="QOP41393.1"/>
    </source>
</evidence>
<gene>
    <name evidence="2" type="ORF">FJR03_06400</name>
</gene>
<keyword evidence="1" id="KW-1133">Transmembrane helix</keyword>
<organism evidence="2 3">
    <name type="scientific">Sulfurimonas marina</name>
    <dbReference type="NCBI Taxonomy" id="2590551"/>
    <lineage>
        <taxon>Bacteria</taxon>
        <taxon>Pseudomonadati</taxon>
        <taxon>Campylobacterota</taxon>
        <taxon>Epsilonproteobacteria</taxon>
        <taxon>Campylobacterales</taxon>
        <taxon>Sulfurimonadaceae</taxon>
        <taxon>Sulfurimonas</taxon>
    </lineage>
</organism>
<protein>
    <submittedName>
        <fullName evidence="2">Uncharacterized protein</fullName>
    </submittedName>
</protein>
<evidence type="ECO:0000313" key="3">
    <source>
        <dbReference type="Proteomes" id="UP000593910"/>
    </source>
</evidence>